<evidence type="ECO:0000313" key="3">
    <source>
        <dbReference type="Proteomes" id="UP000617734"/>
    </source>
</evidence>
<gene>
    <name evidence="2" type="ORF">GCM10018781_37980</name>
</gene>
<keyword evidence="1" id="KW-0732">Signal</keyword>
<dbReference type="GO" id="GO:0005975">
    <property type="term" value="P:carbohydrate metabolic process"/>
    <property type="evidence" value="ECO:0007669"/>
    <property type="project" value="UniProtKB-ARBA"/>
</dbReference>
<dbReference type="AlphaFoldDB" id="A0A919KUV5"/>
<protein>
    <submittedName>
        <fullName evidence="2">Uncharacterized protein</fullName>
    </submittedName>
</protein>
<name>A0A919KUV5_9ACTN</name>
<reference evidence="2" key="2">
    <citation type="submission" date="2020-09" db="EMBL/GenBank/DDBJ databases">
        <authorList>
            <person name="Sun Q."/>
            <person name="Ohkuma M."/>
        </authorList>
    </citation>
    <scope>NUCLEOTIDE SEQUENCE</scope>
    <source>
        <strain evidence="2">JCM 4646</strain>
    </source>
</reference>
<dbReference type="Gene3D" id="2.60.40.10">
    <property type="entry name" value="Immunoglobulins"/>
    <property type="match status" value="1"/>
</dbReference>
<evidence type="ECO:0000256" key="1">
    <source>
        <dbReference type="SAM" id="SignalP"/>
    </source>
</evidence>
<dbReference type="EMBL" id="BNBO01000020">
    <property type="protein sequence ID" value="GHH73483.1"/>
    <property type="molecule type" value="Genomic_DNA"/>
</dbReference>
<dbReference type="GeneID" id="95354204"/>
<organism evidence="2 3">
    <name type="scientific">Kitasatospora indigofera</name>
    <dbReference type="NCBI Taxonomy" id="67307"/>
    <lineage>
        <taxon>Bacteria</taxon>
        <taxon>Bacillati</taxon>
        <taxon>Actinomycetota</taxon>
        <taxon>Actinomycetes</taxon>
        <taxon>Kitasatosporales</taxon>
        <taxon>Streptomycetaceae</taxon>
        <taxon>Kitasatospora</taxon>
    </lineage>
</organism>
<feature type="chain" id="PRO_5038001300" evidence="1">
    <location>
        <begin position="31"/>
        <end position="153"/>
    </location>
</feature>
<accession>A0A919KUV5</accession>
<feature type="signal peptide" evidence="1">
    <location>
        <begin position="1"/>
        <end position="30"/>
    </location>
</feature>
<dbReference type="Proteomes" id="UP000617734">
    <property type="component" value="Unassembled WGS sequence"/>
</dbReference>
<proteinExistence type="predicted"/>
<dbReference type="InterPro" id="IPR013783">
    <property type="entry name" value="Ig-like_fold"/>
</dbReference>
<comment type="caution">
    <text evidence="2">The sequence shown here is derived from an EMBL/GenBank/DDBJ whole genome shotgun (WGS) entry which is preliminary data.</text>
</comment>
<reference evidence="2" key="1">
    <citation type="journal article" date="2014" name="Int. J. Syst. Evol. Microbiol.">
        <title>Complete genome sequence of Corynebacterium casei LMG S-19264T (=DSM 44701T), isolated from a smear-ripened cheese.</title>
        <authorList>
            <consortium name="US DOE Joint Genome Institute (JGI-PGF)"/>
            <person name="Walter F."/>
            <person name="Albersmeier A."/>
            <person name="Kalinowski J."/>
            <person name="Ruckert C."/>
        </authorList>
    </citation>
    <scope>NUCLEOTIDE SEQUENCE</scope>
    <source>
        <strain evidence="2">JCM 4646</strain>
    </source>
</reference>
<evidence type="ECO:0000313" key="2">
    <source>
        <dbReference type="EMBL" id="GHH73483.1"/>
    </source>
</evidence>
<dbReference type="RefSeq" id="WP_190212047.1">
    <property type="nucleotide sequence ID" value="NZ_BNBO01000020.1"/>
</dbReference>
<keyword evidence="3" id="KW-1185">Reference proteome</keyword>
<sequence>MPTTTFRRFGLSAILSLFLALAFLASPAHAASPALSVTASSSTVTPGGSVSLSLTFTNVHDTPVQFIYQSVQPTWQTTQAPGLKFTLSGNTVDYTAPVAPGASTTVTISYQVAADSSCGGRIDLYTYLYYEYQAGSLTESTIQDLPGSDVLCV</sequence>